<dbReference type="InterPro" id="IPR034058">
    <property type="entry name" value="TagA/B/C/D_pept_dom"/>
</dbReference>
<name>A0AAW2ZH40_9EUKA</name>
<proteinExistence type="inferred from homology"/>
<gene>
    <name evidence="5" type="ORF">AKO1_015711</name>
</gene>
<dbReference type="EMBL" id="JAOPGA020001459">
    <property type="protein sequence ID" value="KAL0488649.1"/>
    <property type="molecule type" value="Genomic_DNA"/>
</dbReference>
<comment type="similarity">
    <text evidence="1 2">Belongs to the peptidase S8 family.</text>
</comment>
<dbReference type="GO" id="GO:0004252">
    <property type="term" value="F:serine-type endopeptidase activity"/>
    <property type="evidence" value="ECO:0007669"/>
    <property type="project" value="InterPro"/>
</dbReference>
<sequence>MVVGNILTLLVALIILTSIFGSLHDAELANQKIHSSKIVLDGRVYDTSIEKRLNLTFVNDKDDNKQRQLYIHVHGPVSSQSKTILEDGFKSKHKMQYIPHNTFTILSSKKNSRTALESEEFRKLVKWIGVLNSNNKLDTDTKDCATSGLSVNVLLVDSKDNMKQKVHKKWQNALRQKLSLFDKEYSETIKVTRVSNNKVKVTAAKSKHCKTVLKWLSKHAVSDVIQNSENFEIASFEKMIPLEDNIQVLSDLNPLSDAYKNILIESAHHGQPIGQPSLDDVQEMWRRGLDGSGEVIGVGDTGLDYNNCAVFDNSSQVPFYHKLPKIVPDSKHRKIQSYFCYADDYDLKDGHGTHVATSLVGNVDAQNPMSAFNGIAKNAKVAFLDIGTKRRTLKIPPDLVNVYFPFMERSGAHISSNSWGSRKYGQYTITAHEVDRYSFSNKHHLALFAAGNSGRSGSKTIVSPATA</sequence>
<accession>A0AAW2ZH40</accession>
<feature type="domain" description="Peptidase S8/S53" evidence="4">
    <location>
        <begin position="291"/>
        <end position="466"/>
    </location>
</feature>
<dbReference type="InterPro" id="IPR000209">
    <property type="entry name" value="Peptidase_S8/S53_dom"/>
</dbReference>
<dbReference type="InterPro" id="IPR051048">
    <property type="entry name" value="Peptidase_S8/S53_subtilisin"/>
</dbReference>
<evidence type="ECO:0000313" key="5">
    <source>
        <dbReference type="EMBL" id="KAL0488649.1"/>
    </source>
</evidence>
<keyword evidence="6" id="KW-1185">Reference proteome</keyword>
<evidence type="ECO:0000256" key="1">
    <source>
        <dbReference type="ARBA" id="ARBA00011073"/>
    </source>
</evidence>
<feature type="chain" id="PRO_5043475553" evidence="3">
    <location>
        <begin position="22"/>
        <end position="467"/>
    </location>
</feature>
<organism evidence="5 6">
    <name type="scientific">Acrasis kona</name>
    <dbReference type="NCBI Taxonomy" id="1008807"/>
    <lineage>
        <taxon>Eukaryota</taxon>
        <taxon>Discoba</taxon>
        <taxon>Heterolobosea</taxon>
        <taxon>Tetramitia</taxon>
        <taxon>Eutetramitia</taxon>
        <taxon>Acrasidae</taxon>
        <taxon>Acrasis</taxon>
    </lineage>
</organism>
<dbReference type="Gene3D" id="3.40.50.200">
    <property type="entry name" value="Peptidase S8/S53 domain"/>
    <property type="match status" value="1"/>
</dbReference>
<dbReference type="Pfam" id="PF00082">
    <property type="entry name" value="Peptidase_S8"/>
    <property type="match status" value="1"/>
</dbReference>
<evidence type="ECO:0000313" key="6">
    <source>
        <dbReference type="Proteomes" id="UP001431209"/>
    </source>
</evidence>
<dbReference type="SUPFAM" id="SSF52743">
    <property type="entry name" value="Subtilisin-like"/>
    <property type="match status" value="1"/>
</dbReference>
<protein>
    <submittedName>
        <fullName evidence="5">Serine protease/ABC transporter B family protein tagC</fullName>
    </submittedName>
</protein>
<dbReference type="GO" id="GO:0006508">
    <property type="term" value="P:proteolysis"/>
    <property type="evidence" value="ECO:0007669"/>
    <property type="project" value="UniProtKB-KW"/>
</dbReference>
<keyword evidence="3" id="KW-0732">Signal</keyword>
<evidence type="ECO:0000256" key="2">
    <source>
        <dbReference type="PROSITE-ProRule" id="PRU01240"/>
    </source>
</evidence>
<evidence type="ECO:0000259" key="4">
    <source>
        <dbReference type="Pfam" id="PF00082"/>
    </source>
</evidence>
<keyword evidence="5" id="KW-0645">Protease</keyword>
<feature type="signal peptide" evidence="3">
    <location>
        <begin position="1"/>
        <end position="21"/>
    </location>
</feature>
<dbReference type="PANTHER" id="PTHR43399">
    <property type="entry name" value="SUBTILISIN-RELATED"/>
    <property type="match status" value="1"/>
</dbReference>
<dbReference type="Proteomes" id="UP001431209">
    <property type="component" value="Unassembled WGS sequence"/>
</dbReference>
<reference evidence="5 6" key="1">
    <citation type="submission" date="2024-03" db="EMBL/GenBank/DDBJ databases">
        <title>The Acrasis kona genome and developmental transcriptomes reveal deep origins of eukaryotic multicellular pathways.</title>
        <authorList>
            <person name="Sheikh S."/>
            <person name="Fu C.-J."/>
            <person name="Brown M.W."/>
            <person name="Baldauf S.L."/>
        </authorList>
    </citation>
    <scope>NUCLEOTIDE SEQUENCE [LARGE SCALE GENOMIC DNA]</scope>
    <source>
        <strain evidence="5 6">ATCC MYA-3509</strain>
    </source>
</reference>
<dbReference type="CDD" id="cd04842">
    <property type="entry name" value="Peptidases_S8_Kp43_protease"/>
    <property type="match status" value="1"/>
</dbReference>
<dbReference type="PANTHER" id="PTHR43399:SF4">
    <property type="entry name" value="CELL WALL-ASSOCIATED PROTEASE"/>
    <property type="match status" value="1"/>
</dbReference>
<comment type="caution">
    <text evidence="5">The sequence shown here is derived from an EMBL/GenBank/DDBJ whole genome shotgun (WGS) entry which is preliminary data.</text>
</comment>
<dbReference type="AlphaFoldDB" id="A0AAW2ZH40"/>
<keyword evidence="5" id="KW-0378">Hydrolase</keyword>
<dbReference type="InterPro" id="IPR036852">
    <property type="entry name" value="Peptidase_S8/S53_dom_sf"/>
</dbReference>
<dbReference type="PROSITE" id="PS51892">
    <property type="entry name" value="SUBTILASE"/>
    <property type="match status" value="1"/>
</dbReference>
<evidence type="ECO:0000256" key="3">
    <source>
        <dbReference type="SAM" id="SignalP"/>
    </source>
</evidence>
<comment type="caution">
    <text evidence="2">Lacks conserved residue(s) required for the propagation of feature annotation.</text>
</comment>